<keyword evidence="5" id="KW-0694">RNA-binding</keyword>
<dbReference type="GO" id="GO:0005840">
    <property type="term" value="C:ribosome"/>
    <property type="evidence" value="ECO:0007669"/>
    <property type="project" value="UniProtKB-KW"/>
</dbReference>
<dbReference type="HAMAP" id="MF_01328_B">
    <property type="entry name" value="Ribosomal_uL4_B"/>
    <property type="match status" value="1"/>
</dbReference>
<gene>
    <name evidence="5" type="primary">rplD</name>
    <name evidence="7" type="ORF">ASB62_06850</name>
</gene>
<feature type="region of interest" description="Disordered" evidence="6">
    <location>
        <begin position="46"/>
        <end position="81"/>
    </location>
</feature>
<accession>A0A124G823</accession>
<comment type="function">
    <text evidence="5">Forms part of the polypeptide exit tunnel.</text>
</comment>
<keyword evidence="3 5" id="KW-0687">Ribonucleoprotein</keyword>
<evidence type="ECO:0000256" key="1">
    <source>
        <dbReference type="ARBA" id="ARBA00010528"/>
    </source>
</evidence>
<organism evidence="7 8">
    <name type="scientific">Chlorobium limicola</name>
    <dbReference type="NCBI Taxonomy" id="1092"/>
    <lineage>
        <taxon>Bacteria</taxon>
        <taxon>Pseudomonadati</taxon>
        <taxon>Chlorobiota</taxon>
        <taxon>Chlorobiia</taxon>
        <taxon>Chlorobiales</taxon>
        <taxon>Chlorobiaceae</taxon>
        <taxon>Chlorobium/Pelodictyon group</taxon>
        <taxon>Chlorobium</taxon>
    </lineage>
</organism>
<evidence type="ECO:0000256" key="5">
    <source>
        <dbReference type="HAMAP-Rule" id="MF_01328"/>
    </source>
</evidence>
<dbReference type="NCBIfam" id="TIGR03953">
    <property type="entry name" value="rplD_bact"/>
    <property type="match status" value="1"/>
</dbReference>
<dbReference type="OrthoDB" id="9803201at2"/>
<reference evidence="7 8" key="1">
    <citation type="submission" date="2015-10" db="EMBL/GenBank/DDBJ databases">
        <title>Draft Genome Sequence of Chlorobium limicola strain Frasassi Growing under Artificial Lighting in the Frasassi Cave System.</title>
        <authorList>
            <person name="Mansor M."/>
            <person name="Macalady J."/>
        </authorList>
    </citation>
    <scope>NUCLEOTIDE SEQUENCE [LARGE SCALE GENOMIC DNA]</scope>
    <source>
        <strain evidence="7 8">Frasassi</strain>
    </source>
</reference>
<comment type="caution">
    <text evidence="7">The sequence shown here is derived from an EMBL/GenBank/DDBJ whole genome shotgun (WGS) entry which is preliminary data.</text>
</comment>
<keyword evidence="8" id="KW-1185">Reference proteome</keyword>
<dbReference type="GO" id="GO:1990904">
    <property type="term" value="C:ribonucleoprotein complex"/>
    <property type="evidence" value="ECO:0007669"/>
    <property type="project" value="UniProtKB-KW"/>
</dbReference>
<evidence type="ECO:0000256" key="3">
    <source>
        <dbReference type="ARBA" id="ARBA00023274"/>
    </source>
</evidence>
<dbReference type="GO" id="GO:0003735">
    <property type="term" value="F:structural constituent of ribosome"/>
    <property type="evidence" value="ECO:0007669"/>
    <property type="project" value="InterPro"/>
</dbReference>
<proteinExistence type="inferred from homology"/>
<keyword evidence="5" id="KW-0699">rRNA-binding</keyword>
<dbReference type="InterPro" id="IPR002136">
    <property type="entry name" value="Ribosomal_uL4"/>
</dbReference>
<evidence type="ECO:0000313" key="8">
    <source>
        <dbReference type="Proteomes" id="UP000053937"/>
    </source>
</evidence>
<dbReference type="InterPro" id="IPR013005">
    <property type="entry name" value="Ribosomal_uL4-like"/>
</dbReference>
<evidence type="ECO:0000256" key="2">
    <source>
        <dbReference type="ARBA" id="ARBA00022980"/>
    </source>
</evidence>
<dbReference type="SUPFAM" id="SSF52166">
    <property type="entry name" value="Ribosomal protein L4"/>
    <property type="match status" value="1"/>
</dbReference>
<feature type="compositionally biased region" description="Polar residues" evidence="6">
    <location>
        <begin position="69"/>
        <end position="80"/>
    </location>
</feature>
<evidence type="ECO:0000256" key="4">
    <source>
        <dbReference type="ARBA" id="ARBA00035244"/>
    </source>
</evidence>
<comment type="similarity">
    <text evidence="1 5">Belongs to the universal ribosomal protein uL4 family.</text>
</comment>
<dbReference type="GO" id="GO:0019843">
    <property type="term" value="F:rRNA binding"/>
    <property type="evidence" value="ECO:0007669"/>
    <property type="project" value="UniProtKB-UniRule"/>
</dbReference>
<dbReference type="InterPro" id="IPR023574">
    <property type="entry name" value="Ribosomal_uL4_dom_sf"/>
</dbReference>
<dbReference type="EMBL" id="LMBR01000170">
    <property type="protein sequence ID" value="KUL24552.1"/>
    <property type="molecule type" value="Genomic_DNA"/>
</dbReference>
<evidence type="ECO:0000313" key="7">
    <source>
        <dbReference type="EMBL" id="KUL24552.1"/>
    </source>
</evidence>
<dbReference type="AlphaFoldDB" id="A0A124G823"/>
<protein>
    <recommendedName>
        <fullName evidence="4 5">Large ribosomal subunit protein uL4</fullName>
    </recommendedName>
</protein>
<evidence type="ECO:0000256" key="6">
    <source>
        <dbReference type="SAM" id="MobiDB-lite"/>
    </source>
</evidence>
<name>A0A124G823_CHLLI</name>
<dbReference type="PANTHER" id="PTHR10746">
    <property type="entry name" value="50S RIBOSOMAL PROTEIN L4"/>
    <property type="match status" value="1"/>
</dbReference>
<dbReference type="GO" id="GO:0006412">
    <property type="term" value="P:translation"/>
    <property type="evidence" value="ECO:0007669"/>
    <property type="project" value="UniProtKB-UniRule"/>
</dbReference>
<dbReference type="Gene3D" id="3.40.1370.10">
    <property type="match status" value="1"/>
</dbReference>
<dbReference type="PANTHER" id="PTHR10746:SF6">
    <property type="entry name" value="LARGE RIBOSOMAL SUBUNIT PROTEIN UL4M"/>
    <property type="match status" value="1"/>
</dbReference>
<dbReference type="Proteomes" id="UP000053937">
    <property type="component" value="Unassembled WGS sequence"/>
</dbReference>
<keyword evidence="2 5" id="KW-0689">Ribosomal protein</keyword>
<dbReference type="RefSeq" id="WP_059139199.1">
    <property type="nucleotide sequence ID" value="NZ_LMBR01000170.1"/>
</dbReference>
<sequence length="208" mass="22657">MELKVLNTGGTETGEVVTLSDEIFGADISEHAMYLDVKSILANRRQGTHKAKTRAEVRGGGRKPFRQKGTGNARQGSTRSPLMIGGGTIFGPQPRSYDQKVNKKVKQLARRSALSAKAQAGQIVVVEDFRLGEIKTKPVADILKNLGLAEKKTLMLTPEYDMIIARSGRNIEALNIMSAEKASTYDILDSQAIVFQKAALKKIEDTLG</sequence>
<comment type="subunit">
    <text evidence="5">Part of the 50S ribosomal subunit.</text>
</comment>
<comment type="function">
    <text evidence="5">One of the primary rRNA binding proteins, this protein initially binds near the 5'-end of the 23S rRNA. It is important during the early stages of 50S assembly. It makes multiple contacts with different domains of the 23S rRNA in the assembled 50S subunit and ribosome.</text>
</comment>
<dbReference type="Pfam" id="PF00573">
    <property type="entry name" value="Ribosomal_L4"/>
    <property type="match status" value="1"/>
</dbReference>